<dbReference type="AlphaFoldDB" id="A0A3M7S6H9"/>
<organism evidence="2 3">
    <name type="scientific">Brachionus plicatilis</name>
    <name type="common">Marine rotifer</name>
    <name type="synonym">Brachionus muelleri</name>
    <dbReference type="NCBI Taxonomy" id="10195"/>
    <lineage>
        <taxon>Eukaryota</taxon>
        <taxon>Metazoa</taxon>
        <taxon>Spiralia</taxon>
        <taxon>Gnathifera</taxon>
        <taxon>Rotifera</taxon>
        <taxon>Eurotatoria</taxon>
        <taxon>Monogononta</taxon>
        <taxon>Pseudotrocha</taxon>
        <taxon>Ploima</taxon>
        <taxon>Brachionidae</taxon>
        <taxon>Brachionus</taxon>
    </lineage>
</organism>
<gene>
    <name evidence="2" type="ORF">BpHYR1_039965</name>
</gene>
<feature type="coiled-coil region" evidence="1">
    <location>
        <begin position="15"/>
        <end position="45"/>
    </location>
</feature>
<protein>
    <submittedName>
        <fullName evidence="2">Uncharacterized protein</fullName>
    </submittedName>
</protein>
<evidence type="ECO:0000256" key="1">
    <source>
        <dbReference type="SAM" id="Coils"/>
    </source>
</evidence>
<dbReference type="Proteomes" id="UP000276133">
    <property type="component" value="Unassembled WGS sequence"/>
</dbReference>
<reference evidence="2 3" key="1">
    <citation type="journal article" date="2018" name="Sci. Rep.">
        <title>Genomic signatures of local adaptation to the degree of environmental predictability in rotifers.</title>
        <authorList>
            <person name="Franch-Gras L."/>
            <person name="Hahn C."/>
            <person name="Garcia-Roger E.M."/>
            <person name="Carmona M.J."/>
            <person name="Serra M."/>
            <person name="Gomez A."/>
        </authorList>
    </citation>
    <scope>NUCLEOTIDE SEQUENCE [LARGE SCALE GENOMIC DNA]</scope>
    <source>
        <strain evidence="2">HYR1</strain>
    </source>
</reference>
<sequence length="65" mass="7896">MTIRPFQKFPLFLRRRKKNKELALMKKEKNKIQNILLKIDFLSQKLLNGVVFTTDTYLFIYLLCM</sequence>
<dbReference type="EMBL" id="REGN01001966">
    <property type="protein sequence ID" value="RNA31237.1"/>
    <property type="molecule type" value="Genomic_DNA"/>
</dbReference>
<comment type="caution">
    <text evidence="2">The sequence shown here is derived from an EMBL/GenBank/DDBJ whole genome shotgun (WGS) entry which is preliminary data.</text>
</comment>
<evidence type="ECO:0000313" key="3">
    <source>
        <dbReference type="Proteomes" id="UP000276133"/>
    </source>
</evidence>
<evidence type="ECO:0000313" key="2">
    <source>
        <dbReference type="EMBL" id="RNA31237.1"/>
    </source>
</evidence>
<accession>A0A3M7S6H9</accession>
<proteinExistence type="predicted"/>
<name>A0A3M7S6H9_BRAPC</name>
<keyword evidence="1" id="KW-0175">Coiled coil</keyword>
<keyword evidence="3" id="KW-1185">Reference proteome</keyword>